<dbReference type="GO" id="GO:0034220">
    <property type="term" value="P:monoatomic ion transmembrane transport"/>
    <property type="evidence" value="ECO:0007669"/>
    <property type="project" value="UniProtKB-KW"/>
</dbReference>
<keyword evidence="7 11" id="KW-0040">ANK repeat</keyword>
<dbReference type="Gene3D" id="1.20.120.1020">
    <property type="entry name" value="Prion-inhibition and propagation, HeLo domain"/>
    <property type="match status" value="1"/>
</dbReference>
<evidence type="ECO:0000256" key="11">
    <source>
        <dbReference type="PROSITE-ProRule" id="PRU00023"/>
    </source>
</evidence>
<evidence type="ECO:0000313" key="14">
    <source>
        <dbReference type="Proteomes" id="UP000256645"/>
    </source>
</evidence>
<feature type="repeat" description="ANK" evidence="11">
    <location>
        <begin position="755"/>
        <end position="787"/>
    </location>
</feature>
<protein>
    <recommendedName>
        <fullName evidence="12">ZZ-type domain-containing protein</fullName>
    </recommendedName>
</protein>
<evidence type="ECO:0000256" key="2">
    <source>
        <dbReference type="ARBA" id="ARBA00022606"/>
    </source>
</evidence>
<keyword evidence="14" id="KW-1185">Reference proteome</keyword>
<dbReference type="SUPFAM" id="SSF52540">
    <property type="entry name" value="P-loop containing nucleoside triphosphate hydrolases"/>
    <property type="match status" value="1"/>
</dbReference>
<dbReference type="InterPro" id="IPR043145">
    <property type="entry name" value="Znf_ZZ_sf"/>
</dbReference>
<accession>A0A3D8RNU5</accession>
<evidence type="ECO:0000256" key="9">
    <source>
        <dbReference type="ARBA" id="ARBA00023180"/>
    </source>
</evidence>
<dbReference type="Gene3D" id="3.30.60.90">
    <property type="match status" value="1"/>
</dbReference>
<evidence type="ECO:0000256" key="8">
    <source>
        <dbReference type="ARBA" id="ARBA00023065"/>
    </source>
</evidence>
<dbReference type="InterPro" id="IPR052076">
    <property type="entry name" value="TRP_cation_channel"/>
</dbReference>
<feature type="repeat" description="ANK" evidence="11">
    <location>
        <begin position="1035"/>
        <end position="1067"/>
    </location>
</feature>
<feature type="repeat" description="ANK" evidence="11">
    <location>
        <begin position="821"/>
        <end position="853"/>
    </location>
</feature>
<keyword evidence="1" id="KW-0813">Transport</keyword>
<keyword evidence="10" id="KW-0407">Ion channel</keyword>
<dbReference type="SMART" id="SM00248">
    <property type="entry name" value="ANK"/>
    <property type="match status" value="14"/>
</dbReference>
<dbReference type="PROSITE" id="PS50088">
    <property type="entry name" value="ANK_REPEAT"/>
    <property type="match status" value="11"/>
</dbReference>
<feature type="repeat" description="ANK" evidence="11">
    <location>
        <begin position="969"/>
        <end position="1001"/>
    </location>
</feature>
<dbReference type="STRING" id="1849047.A0A3D8RNU5"/>
<organism evidence="13 14">
    <name type="scientific">Coleophoma cylindrospora</name>
    <dbReference type="NCBI Taxonomy" id="1849047"/>
    <lineage>
        <taxon>Eukaryota</taxon>
        <taxon>Fungi</taxon>
        <taxon>Dikarya</taxon>
        <taxon>Ascomycota</taxon>
        <taxon>Pezizomycotina</taxon>
        <taxon>Leotiomycetes</taxon>
        <taxon>Helotiales</taxon>
        <taxon>Dermateaceae</taxon>
        <taxon>Coleophoma</taxon>
    </lineage>
</organism>
<evidence type="ECO:0000313" key="13">
    <source>
        <dbReference type="EMBL" id="RDW75481.1"/>
    </source>
</evidence>
<feature type="domain" description="ZZ-type" evidence="12">
    <location>
        <begin position="1285"/>
        <end position="1330"/>
    </location>
</feature>
<feature type="repeat" description="ANK" evidence="11">
    <location>
        <begin position="1200"/>
        <end position="1224"/>
    </location>
</feature>
<dbReference type="Pfam" id="PF14479">
    <property type="entry name" value="HeLo"/>
    <property type="match status" value="1"/>
</dbReference>
<dbReference type="Pfam" id="PF12796">
    <property type="entry name" value="Ank_2"/>
    <property type="match status" value="4"/>
</dbReference>
<dbReference type="PANTHER" id="PTHR47143:SF1">
    <property type="entry name" value="ION_TRANS DOMAIN-CONTAINING PROTEIN"/>
    <property type="match status" value="1"/>
</dbReference>
<dbReference type="InterPro" id="IPR029498">
    <property type="entry name" value="HeLo_dom"/>
</dbReference>
<dbReference type="Proteomes" id="UP000256645">
    <property type="component" value="Unassembled WGS sequence"/>
</dbReference>
<dbReference type="GO" id="GO:0022857">
    <property type="term" value="F:transmembrane transporter activity"/>
    <property type="evidence" value="ECO:0007669"/>
    <property type="project" value="TreeGrafter"/>
</dbReference>
<keyword evidence="9" id="KW-0325">Glycoprotein</keyword>
<keyword evidence="5" id="KW-0863">Zinc-finger</keyword>
<dbReference type="InterPro" id="IPR027417">
    <property type="entry name" value="P-loop_NTPase"/>
</dbReference>
<reference evidence="13 14" key="1">
    <citation type="journal article" date="2018" name="IMA Fungus">
        <title>IMA Genome-F 9: Draft genome sequence of Annulohypoxylon stygium, Aspergillus mulundensis, Berkeleyomyces basicola (syn. Thielaviopsis basicola), Ceratocystis smalleyi, two Cercospora beticola strains, Coleophoma cylindrospora, Fusarium fracticaudum, Phialophora cf. hyalina, and Morchella septimelata.</title>
        <authorList>
            <person name="Wingfield B.D."/>
            <person name="Bills G.F."/>
            <person name="Dong Y."/>
            <person name="Huang W."/>
            <person name="Nel W.J."/>
            <person name="Swalarsk-Parry B.S."/>
            <person name="Vaghefi N."/>
            <person name="Wilken P.M."/>
            <person name="An Z."/>
            <person name="de Beer Z.W."/>
            <person name="De Vos L."/>
            <person name="Chen L."/>
            <person name="Duong T.A."/>
            <person name="Gao Y."/>
            <person name="Hammerbacher A."/>
            <person name="Kikkert J.R."/>
            <person name="Li Y."/>
            <person name="Li H."/>
            <person name="Li K."/>
            <person name="Li Q."/>
            <person name="Liu X."/>
            <person name="Ma X."/>
            <person name="Naidoo K."/>
            <person name="Pethybridge S.J."/>
            <person name="Sun J."/>
            <person name="Steenkamp E.T."/>
            <person name="van der Nest M.A."/>
            <person name="van Wyk S."/>
            <person name="Wingfield M.J."/>
            <person name="Xiong C."/>
            <person name="Yue Q."/>
            <person name="Zhang X."/>
        </authorList>
    </citation>
    <scope>NUCLEOTIDE SEQUENCE [LARGE SCALE GENOMIC DNA]</scope>
    <source>
        <strain evidence="13 14">BP6252</strain>
    </source>
</reference>
<feature type="repeat" description="ANK" evidence="11">
    <location>
        <begin position="788"/>
        <end position="820"/>
    </location>
</feature>
<dbReference type="PRINTS" id="PR01415">
    <property type="entry name" value="ANKYRIN"/>
</dbReference>
<dbReference type="PANTHER" id="PTHR47143">
    <property type="entry name" value="TRANSIENT RECEPTOR POTENTIAL CATION CHANNEL PROTEIN PAINLESS"/>
    <property type="match status" value="1"/>
</dbReference>
<dbReference type="InterPro" id="IPR000433">
    <property type="entry name" value="Znf_ZZ"/>
</dbReference>
<dbReference type="InterPro" id="IPR002110">
    <property type="entry name" value="Ankyrin_rpt"/>
</dbReference>
<evidence type="ECO:0000259" key="12">
    <source>
        <dbReference type="SMART" id="SM00291"/>
    </source>
</evidence>
<dbReference type="InterPro" id="IPR056884">
    <property type="entry name" value="NPHP3-like_N"/>
</dbReference>
<dbReference type="Pfam" id="PF13637">
    <property type="entry name" value="Ank_4"/>
    <property type="match status" value="1"/>
</dbReference>
<feature type="repeat" description="ANK" evidence="11">
    <location>
        <begin position="1135"/>
        <end position="1167"/>
    </location>
</feature>
<evidence type="ECO:0000256" key="5">
    <source>
        <dbReference type="ARBA" id="ARBA00022771"/>
    </source>
</evidence>
<dbReference type="Pfam" id="PF24883">
    <property type="entry name" value="NPHP3_N"/>
    <property type="match status" value="1"/>
</dbReference>
<evidence type="ECO:0000256" key="3">
    <source>
        <dbReference type="ARBA" id="ARBA00022723"/>
    </source>
</evidence>
<dbReference type="PROSITE" id="PS50297">
    <property type="entry name" value="ANK_REP_REGION"/>
    <property type="match status" value="10"/>
</dbReference>
<evidence type="ECO:0000256" key="4">
    <source>
        <dbReference type="ARBA" id="ARBA00022737"/>
    </source>
</evidence>
<dbReference type="SUPFAM" id="SSF48403">
    <property type="entry name" value="Ankyrin repeat"/>
    <property type="match status" value="2"/>
</dbReference>
<feature type="repeat" description="ANK" evidence="11">
    <location>
        <begin position="936"/>
        <end position="968"/>
    </location>
</feature>
<dbReference type="SMART" id="SM00291">
    <property type="entry name" value="ZnF_ZZ"/>
    <property type="match status" value="1"/>
</dbReference>
<keyword evidence="8" id="KW-0406">Ion transport</keyword>
<dbReference type="EMBL" id="PDLM01000006">
    <property type="protein sequence ID" value="RDW75481.1"/>
    <property type="molecule type" value="Genomic_DNA"/>
</dbReference>
<dbReference type="GO" id="GO:0008270">
    <property type="term" value="F:zinc ion binding"/>
    <property type="evidence" value="ECO:0007669"/>
    <property type="project" value="UniProtKB-KW"/>
</dbReference>
<sequence>MDPISFTVGIVGLTGLFSVCLDVVDKVDSYKDFGLESRSITAQFEADKHLFKKWAHDVGIDKDSSGGHTHDALVNPETKVIVEKILMSIQEIFSKTENTVSALYPAGEAGPTSFPDGIHFLNARKKPQKSEGAISTRGRIGWSLRSKTRFINQVERFGALVGRLHSLVPPKGSIGQVDVHPDPLSNGHSSRNGEIRKDLDSWLGATWTNNIYDNFIRRRVDRTCEWILSRQVFLDWISPDFPSGTAKVLWVNGPAGYGKTILCANVIQHLSTVLEAPLAYHFCSSGSESRDPLTIVRSWISQVISCNRDAFELACDRYDIKDGRTASQTEIVELFQSIVHDIPDCTFVVDGLDECTWVEENGITDDDKSLIGFFDSIKQAVTHNTTRILVLSRDEPEIRHALRTTSMDDVKQGFSEYKICPDDVRSDAMSFSRSVVDKQLTNKSEKFKQELSQRMANRCDGMFLWVKMLEGDLRSGKNKKQLEETIDHAPTALDHLYDRNWMKISNFQDKDRLRAFSILRWAAFSLRPLTILELTEALLIVDDNNFEDILLEELPDTVDEEYVSSEILGLCGSFLDIQKKEPNQDLGSRTIHLAHFSVKQYILCNMSAKGGLLPANERLRASNEAFQNNIVANMCLRYLNLRNVWQDPLHFETGPVKRSFLDYAAGSWYHHTNESGSNYREVVELINVLFSPENKSWKPWKNWFDANNNKANMPEYQREYTSTNILFYAALLGLRDTITYLLEEKGLDVNYIDEFHRTAIQAAAATGQTLIVKLILARGGDVTVPNIEGWTPLSLASDNGSVEIAMLLLERGADITKATNKGWTPLNLASDSGHVDIVKLLLENGADIAVPTKVKLLLENGADIAVPTKGGEAPLNLASHNGHFELVKLLLENGANKEVANIHGWAPLNSASDNGHIEVVKLLLENGVNKEVTTNDRWTPLYAASTHGHFEVVKLLLENGANKESATDNGWTPLYAASTFGHFEVVKLLLENGANKESTTDNGWTPLNSASYSGHIEVVKLLLENGANKEVTTNDGWTPLYAASTSGRSDVVEILLQKEADTTAGTVTGHIPILSAAEKGHEVITNALLKHSDLSRYSHGVLVNLFHASAHGGCLSLLRLLLEQHEVAYDSIDIQGRNAAHFAALGGNLNVLEYLLTKGINPSDVDMQGYGLLHYAASRASFDVVRKMIPFYKADLTHYNTWSPLHWACRRGNAAVVKLLLENGLCESTVTTTDPVGHWSPYSIAAFHQNTNILDEPGKDIHGLKDVDLTTSGHLSSDTSLASIRHGDYWCSGCKHDIYGRRFACLVCVDFDYCFMCKLTSDITHPHHEFKVVLPEVPAD</sequence>
<feature type="repeat" description="ANK" evidence="11">
    <location>
        <begin position="903"/>
        <end position="935"/>
    </location>
</feature>
<feature type="repeat" description="ANK" evidence="11">
    <location>
        <begin position="1002"/>
        <end position="1034"/>
    </location>
</feature>
<dbReference type="InterPro" id="IPR036770">
    <property type="entry name" value="Ankyrin_rpt-contain_sf"/>
</dbReference>
<evidence type="ECO:0000256" key="10">
    <source>
        <dbReference type="ARBA" id="ARBA00023303"/>
    </source>
</evidence>
<dbReference type="Pfam" id="PF13857">
    <property type="entry name" value="Ank_5"/>
    <property type="match status" value="1"/>
</dbReference>
<evidence type="ECO:0000256" key="6">
    <source>
        <dbReference type="ARBA" id="ARBA00022833"/>
    </source>
</evidence>
<dbReference type="CDD" id="cd02249">
    <property type="entry name" value="ZZ"/>
    <property type="match status" value="1"/>
</dbReference>
<keyword evidence="2" id="KW-0716">Sensory transduction</keyword>
<evidence type="ECO:0000256" key="7">
    <source>
        <dbReference type="ARBA" id="ARBA00023043"/>
    </source>
</evidence>
<comment type="caution">
    <text evidence="13">The sequence shown here is derived from an EMBL/GenBank/DDBJ whole genome shotgun (WGS) entry which is preliminary data.</text>
</comment>
<dbReference type="SUPFAM" id="SSF57850">
    <property type="entry name" value="RING/U-box"/>
    <property type="match status" value="1"/>
</dbReference>
<feature type="repeat" description="ANK" evidence="11">
    <location>
        <begin position="870"/>
        <end position="902"/>
    </location>
</feature>
<dbReference type="GO" id="GO:1902495">
    <property type="term" value="C:transmembrane transporter complex"/>
    <property type="evidence" value="ECO:0007669"/>
    <property type="project" value="TreeGrafter"/>
</dbReference>
<dbReference type="Gene3D" id="3.40.50.300">
    <property type="entry name" value="P-loop containing nucleotide triphosphate hydrolases"/>
    <property type="match status" value="1"/>
</dbReference>
<proteinExistence type="predicted"/>
<dbReference type="OrthoDB" id="3536807at2759"/>
<name>A0A3D8RNU5_9HELO</name>
<keyword evidence="3" id="KW-0479">Metal-binding</keyword>
<dbReference type="InterPro" id="IPR038305">
    <property type="entry name" value="HeLo_sf"/>
</dbReference>
<dbReference type="Gene3D" id="1.25.40.20">
    <property type="entry name" value="Ankyrin repeat-containing domain"/>
    <property type="match status" value="4"/>
</dbReference>
<keyword evidence="6" id="KW-0862">Zinc</keyword>
<dbReference type="Pfam" id="PF00569">
    <property type="entry name" value="ZZ"/>
    <property type="match status" value="1"/>
</dbReference>
<keyword evidence="4" id="KW-0677">Repeat</keyword>
<gene>
    <name evidence="13" type="ORF">BP6252_06623</name>
</gene>
<evidence type="ECO:0000256" key="1">
    <source>
        <dbReference type="ARBA" id="ARBA00022448"/>
    </source>
</evidence>